<dbReference type="Proteomes" id="UP001152130">
    <property type="component" value="Unassembled WGS sequence"/>
</dbReference>
<dbReference type="NCBIfam" id="NF040572">
    <property type="entry name" value="heme_bind_FMP"/>
    <property type="match status" value="1"/>
</dbReference>
<protein>
    <submittedName>
        <fullName evidence="2">Uncharacterized protein</fullName>
    </submittedName>
</protein>
<organism evidence="2 3">
    <name type="scientific">Fusarium irregulare</name>
    <dbReference type="NCBI Taxonomy" id="2494466"/>
    <lineage>
        <taxon>Eukaryota</taxon>
        <taxon>Fungi</taxon>
        <taxon>Dikarya</taxon>
        <taxon>Ascomycota</taxon>
        <taxon>Pezizomycotina</taxon>
        <taxon>Sordariomycetes</taxon>
        <taxon>Hypocreomycetidae</taxon>
        <taxon>Hypocreales</taxon>
        <taxon>Nectriaceae</taxon>
        <taxon>Fusarium</taxon>
        <taxon>Fusarium incarnatum-equiseti species complex</taxon>
    </lineage>
</organism>
<evidence type="ECO:0000256" key="1">
    <source>
        <dbReference type="SAM" id="MobiDB-lite"/>
    </source>
</evidence>
<name>A0A9W8U4H6_9HYPO</name>
<evidence type="ECO:0000313" key="2">
    <source>
        <dbReference type="EMBL" id="KAJ4002672.1"/>
    </source>
</evidence>
<feature type="region of interest" description="Disordered" evidence="1">
    <location>
        <begin position="34"/>
        <end position="65"/>
    </location>
</feature>
<feature type="region of interest" description="Disordered" evidence="1">
    <location>
        <begin position="88"/>
        <end position="107"/>
    </location>
</feature>
<gene>
    <name evidence="2" type="ORF">NW766_012798</name>
</gene>
<keyword evidence="3" id="KW-1185">Reference proteome</keyword>
<evidence type="ECO:0000313" key="3">
    <source>
        <dbReference type="Proteomes" id="UP001152130"/>
    </source>
</evidence>
<dbReference type="EMBL" id="JAPDHF010000031">
    <property type="protein sequence ID" value="KAJ4002672.1"/>
    <property type="molecule type" value="Genomic_DNA"/>
</dbReference>
<sequence length="452" mass="48720">MEATLEDLAPTAPSVIIDIPREFNYGPTVLQPALHLNGKSKNGHHESKNGHHKATEEIKGPSPPPLDALAEFKGTFSGYGFNTIFRPGSRKTPTKFDKEPTDTNDDNLLQLNLTGETQVFGDLLTDVPNRGLLEQADITLIGLPYTQTIVDAMPPPEGHAAPANPPGIHFEPGLWMRVPKVEEMPELPMSFCRMGSIPHGTTINAQGFDAPVTKPGAPKFPEVDITPLVLPLGPGPFDVAIKEAQKAPFNSQKASDDRSRRLPQDLTLFMENGTITQEILNDPNTILSQANKGKHIVHNTMFTVSTNAPAGKFGGGTSNIGFNIGADAGQKGPAKKADKNGNANAVDVTAQYWVSKIHAEIELDPGMRVGQTVSPAAKGPRDAVPEFYIDKNVKIPAERKTVTVAYSQIQYSQMVFLDFNGLKWPHVTVATLAPVVQAQKPTLSDAIKSAEA</sequence>
<dbReference type="AlphaFoldDB" id="A0A9W8U4H6"/>
<reference evidence="2" key="1">
    <citation type="submission" date="2022-10" db="EMBL/GenBank/DDBJ databases">
        <title>Fusarium specimens isolated from Avocado Roots.</title>
        <authorList>
            <person name="Stajich J."/>
            <person name="Roper C."/>
            <person name="Heimlech-Rivalta G."/>
        </authorList>
    </citation>
    <scope>NUCLEOTIDE SEQUENCE</scope>
    <source>
        <strain evidence="2">CF00143</strain>
    </source>
</reference>
<comment type="caution">
    <text evidence="2">The sequence shown here is derived from an EMBL/GenBank/DDBJ whole genome shotgun (WGS) entry which is preliminary data.</text>
</comment>
<dbReference type="OrthoDB" id="1933717at2759"/>
<proteinExistence type="predicted"/>
<accession>A0A9W8U4H6</accession>
<dbReference type="InterPro" id="IPR047975">
    <property type="entry name" value="Heme_bind_FMP"/>
</dbReference>
<feature type="compositionally biased region" description="Basic and acidic residues" evidence="1">
    <location>
        <begin position="43"/>
        <end position="59"/>
    </location>
</feature>